<organism evidence="2">
    <name type="scientific">Solanum chilense</name>
    <name type="common">Tomato</name>
    <name type="synonym">Lycopersicon chilense</name>
    <dbReference type="NCBI Taxonomy" id="4083"/>
    <lineage>
        <taxon>Eukaryota</taxon>
        <taxon>Viridiplantae</taxon>
        <taxon>Streptophyta</taxon>
        <taxon>Embryophyta</taxon>
        <taxon>Tracheophyta</taxon>
        <taxon>Spermatophyta</taxon>
        <taxon>Magnoliopsida</taxon>
        <taxon>eudicotyledons</taxon>
        <taxon>Gunneridae</taxon>
        <taxon>Pentapetalae</taxon>
        <taxon>asterids</taxon>
        <taxon>lamiids</taxon>
        <taxon>Solanales</taxon>
        <taxon>Solanaceae</taxon>
        <taxon>Solanoideae</taxon>
        <taxon>Solaneae</taxon>
        <taxon>Solanum</taxon>
        <taxon>Solanum subgen. Lycopersicon</taxon>
    </lineage>
</organism>
<evidence type="ECO:0000256" key="1">
    <source>
        <dbReference type="SAM" id="MobiDB-lite"/>
    </source>
</evidence>
<comment type="caution">
    <text evidence="2">The sequence shown here is derived from an EMBL/GenBank/DDBJ whole genome shotgun (WGS) entry which is preliminary data.</text>
</comment>
<evidence type="ECO:0000313" key="2">
    <source>
        <dbReference type="EMBL" id="TMW86568.1"/>
    </source>
</evidence>
<dbReference type="EMBL" id="RXGB01006367">
    <property type="protein sequence ID" value="TMW86568.1"/>
    <property type="molecule type" value="Genomic_DNA"/>
</dbReference>
<feature type="compositionally biased region" description="Acidic residues" evidence="1">
    <location>
        <begin position="47"/>
        <end position="58"/>
    </location>
</feature>
<accession>A0A6N2AXT4</accession>
<feature type="compositionally biased region" description="Polar residues" evidence="1">
    <location>
        <begin position="112"/>
        <end position="122"/>
    </location>
</feature>
<dbReference type="AlphaFoldDB" id="A0A6N2AXT4"/>
<name>A0A6N2AXT4_SOLCI</name>
<feature type="region of interest" description="Disordered" evidence="1">
    <location>
        <begin position="39"/>
        <end position="130"/>
    </location>
</feature>
<gene>
    <name evidence="2" type="ORF">EJD97_021202</name>
</gene>
<proteinExistence type="predicted"/>
<sequence length="130" mass="14012">MFPSPAPLYIDNTAVGVAVGGEVGGGQEYDRLAQIRISKGKNKIDEQGEPDSEDEYDIDTQSLGQGTVPGEDMNTSYQHPKGPLLHTSNVDDITDVTGKQGLSPRGRKMLKQNKQASTSKPNTRARSRGL</sequence>
<reference evidence="2" key="1">
    <citation type="submission" date="2019-05" db="EMBL/GenBank/DDBJ databases">
        <title>The de novo reference genome and transcriptome assemblies of the wild tomato species Solanum chilense.</title>
        <authorList>
            <person name="Stam R."/>
            <person name="Nosenko T."/>
            <person name="Hoerger A.C."/>
            <person name="Stephan W."/>
            <person name="Seidel M.A."/>
            <person name="Kuhn J.M.M."/>
            <person name="Haberer G."/>
            <person name="Tellier A."/>
        </authorList>
    </citation>
    <scope>NUCLEOTIDE SEQUENCE</scope>
    <source>
        <tissue evidence="2">Mature leaves</tissue>
    </source>
</reference>
<protein>
    <submittedName>
        <fullName evidence="2">Uncharacterized protein</fullName>
    </submittedName>
</protein>